<evidence type="ECO:0000313" key="3">
    <source>
        <dbReference type="Proteomes" id="UP000025227"/>
    </source>
</evidence>
<keyword evidence="3" id="KW-1185">Reference proteome</keyword>
<evidence type="ECO:0000256" key="1">
    <source>
        <dbReference type="SAM" id="MobiDB-lite"/>
    </source>
</evidence>
<dbReference type="OrthoDB" id="10335587at2759"/>
<evidence type="ECO:0000256" key="2">
    <source>
        <dbReference type="SAM" id="SignalP"/>
    </source>
</evidence>
<name>A0A7I4Y957_HAECO</name>
<organism evidence="3 4">
    <name type="scientific">Haemonchus contortus</name>
    <name type="common">Barber pole worm</name>
    <dbReference type="NCBI Taxonomy" id="6289"/>
    <lineage>
        <taxon>Eukaryota</taxon>
        <taxon>Metazoa</taxon>
        <taxon>Ecdysozoa</taxon>
        <taxon>Nematoda</taxon>
        <taxon>Chromadorea</taxon>
        <taxon>Rhabditida</taxon>
        <taxon>Rhabditina</taxon>
        <taxon>Rhabditomorpha</taxon>
        <taxon>Strongyloidea</taxon>
        <taxon>Trichostrongylidae</taxon>
        <taxon>Haemonchus</taxon>
    </lineage>
</organism>
<accession>A0A7I4Y957</accession>
<protein>
    <submittedName>
        <fullName evidence="4">Apidaecin</fullName>
    </submittedName>
</protein>
<feature type="signal peptide" evidence="2">
    <location>
        <begin position="1"/>
        <end position="17"/>
    </location>
</feature>
<keyword evidence="2" id="KW-0732">Signal</keyword>
<proteinExistence type="predicted"/>
<reference evidence="4" key="1">
    <citation type="submission" date="2020-12" db="UniProtKB">
        <authorList>
            <consortium name="WormBaseParasite"/>
        </authorList>
    </citation>
    <scope>IDENTIFICATION</scope>
    <source>
        <strain evidence="4">MHco3</strain>
    </source>
</reference>
<dbReference type="WBParaSite" id="HCON_00062630-00001">
    <property type="protein sequence ID" value="HCON_00062630-00001"/>
    <property type="gene ID" value="HCON_00062630"/>
</dbReference>
<dbReference type="AlphaFoldDB" id="A0A7I4Y957"/>
<dbReference type="Proteomes" id="UP000025227">
    <property type="component" value="Unplaced"/>
</dbReference>
<feature type="region of interest" description="Disordered" evidence="1">
    <location>
        <begin position="157"/>
        <end position="192"/>
    </location>
</feature>
<feature type="chain" id="PRO_5029892686" evidence="2">
    <location>
        <begin position="18"/>
        <end position="192"/>
    </location>
</feature>
<dbReference type="OMA" id="SSHDPYQ"/>
<sequence length="192" mass="21640">MLPQFLIAIASITVAYSTNDIASLDSSAVKSEVDIGKLASDIEDLLIESDKSKRLIERSNGPPGFSPNDILAPIPPIIIPAPTHRTSKPQKSNSPKRRLVYVIHRPIFIRRGHIVPDPNPPSTGALLQRFKDHQQRDAPPVDPLPMRKPRRRIIFVPYTPPNRKPLIQETPSDRIQEVQDEIFEESSHDPYQ</sequence>
<evidence type="ECO:0000313" key="4">
    <source>
        <dbReference type="WBParaSite" id="HCON_00062630-00001"/>
    </source>
</evidence>